<dbReference type="AlphaFoldDB" id="A0A843V865"/>
<feature type="compositionally biased region" description="Basic and acidic residues" evidence="1">
    <location>
        <begin position="16"/>
        <end position="49"/>
    </location>
</feature>
<sequence>MSRDDGEATAPPYTTKEPKPGLRLRKVNDSEGYEKVDSSSLNQDRKRPSADLRSVSFVMLSSMFFLALVVGAWQYLKH</sequence>
<gene>
    <name evidence="3" type="ORF">Taro_024954</name>
</gene>
<evidence type="ECO:0000256" key="2">
    <source>
        <dbReference type="SAM" id="Phobius"/>
    </source>
</evidence>
<evidence type="ECO:0000256" key="1">
    <source>
        <dbReference type="SAM" id="MobiDB-lite"/>
    </source>
</evidence>
<accession>A0A843V865</accession>
<feature type="region of interest" description="Disordered" evidence="1">
    <location>
        <begin position="1"/>
        <end position="49"/>
    </location>
</feature>
<protein>
    <submittedName>
        <fullName evidence="3">Uncharacterized protein</fullName>
    </submittedName>
</protein>
<dbReference type="Proteomes" id="UP000652761">
    <property type="component" value="Unassembled WGS sequence"/>
</dbReference>
<keyword evidence="2" id="KW-0472">Membrane</keyword>
<organism evidence="3 4">
    <name type="scientific">Colocasia esculenta</name>
    <name type="common">Wild taro</name>
    <name type="synonym">Arum esculentum</name>
    <dbReference type="NCBI Taxonomy" id="4460"/>
    <lineage>
        <taxon>Eukaryota</taxon>
        <taxon>Viridiplantae</taxon>
        <taxon>Streptophyta</taxon>
        <taxon>Embryophyta</taxon>
        <taxon>Tracheophyta</taxon>
        <taxon>Spermatophyta</taxon>
        <taxon>Magnoliopsida</taxon>
        <taxon>Liliopsida</taxon>
        <taxon>Araceae</taxon>
        <taxon>Aroideae</taxon>
        <taxon>Colocasieae</taxon>
        <taxon>Colocasia</taxon>
    </lineage>
</organism>
<comment type="caution">
    <text evidence="3">The sequence shown here is derived from an EMBL/GenBank/DDBJ whole genome shotgun (WGS) entry which is preliminary data.</text>
</comment>
<feature type="transmembrane region" description="Helical" evidence="2">
    <location>
        <begin position="55"/>
        <end position="76"/>
    </location>
</feature>
<keyword evidence="2" id="KW-1133">Transmembrane helix</keyword>
<keyword evidence="2" id="KW-0812">Transmembrane</keyword>
<keyword evidence="4" id="KW-1185">Reference proteome</keyword>
<proteinExistence type="predicted"/>
<evidence type="ECO:0000313" key="4">
    <source>
        <dbReference type="Proteomes" id="UP000652761"/>
    </source>
</evidence>
<name>A0A843V865_COLES</name>
<dbReference type="EMBL" id="NMUH01001437">
    <property type="protein sequence ID" value="MQL92338.1"/>
    <property type="molecule type" value="Genomic_DNA"/>
</dbReference>
<reference evidence="3" key="1">
    <citation type="submission" date="2017-07" db="EMBL/GenBank/DDBJ databases">
        <title>Taro Niue Genome Assembly and Annotation.</title>
        <authorList>
            <person name="Atibalentja N."/>
            <person name="Keating K."/>
            <person name="Fields C.J."/>
        </authorList>
    </citation>
    <scope>NUCLEOTIDE SEQUENCE</scope>
    <source>
        <strain evidence="3">Niue_2</strain>
        <tissue evidence="3">Leaf</tissue>
    </source>
</reference>
<evidence type="ECO:0000313" key="3">
    <source>
        <dbReference type="EMBL" id="MQL92338.1"/>
    </source>
</evidence>